<evidence type="ECO:0000256" key="6">
    <source>
        <dbReference type="SAM" id="MobiDB-lite"/>
    </source>
</evidence>
<keyword evidence="4" id="KW-0862">Zinc</keyword>
<proteinExistence type="predicted"/>
<feature type="non-terminal residue" evidence="7">
    <location>
        <position position="192"/>
    </location>
</feature>
<organism evidence="7 8">
    <name type="scientific">Amanita muscaria (strain Koide BX008)</name>
    <dbReference type="NCBI Taxonomy" id="946122"/>
    <lineage>
        <taxon>Eukaryota</taxon>
        <taxon>Fungi</taxon>
        <taxon>Dikarya</taxon>
        <taxon>Basidiomycota</taxon>
        <taxon>Agaricomycotina</taxon>
        <taxon>Agaricomycetes</taxon>
        <taxon>Agaricomycetidae</taxon>
        <taxon>Agaricales</taxon>
        <taxon>Pluteineae</taxon>
        <taxon>Amanitaceae</taxon>
        <taxon>Amanita</taxon>
    </lineage>
</organism>
<keyword evidence="5" id="KW-0539">Nucleus</keyword>
<evidence type="ECO:0000313" key="8">
    <source>
        <dbReference type="Proteomes" id="UP000054549"/>
    </source>
</evidence>
<sequence length="192" mass="22069">MIDKLEALLTEFPGPANRTRCFAHIINLIAKSVIRQFDVPKAREGETIDEAMTELRALAGDIDVEEMLARAANSNEGEDEEDEHEHDDEDGVEGWVDERQEMSEVEVMELDADVQPVRMMLVKLHKTVFAIKNSSTLILPKWFSTLEDLKLSHRMMPRDVTTRWNSTYDMLVFAVTYREALDVITADREMKL</sequence>
<evidence type="ECO:0000256" key="3">
    <source>
        <dbReference type="ARBA" id="ARBA00022771"/>
    </source>
</evidence>
<keyword evidence="2" id="KW-0479">Metal-binding</keyword>
<dbReference type="PANTHER" id="PTHR46481">
    <property type="entry name" value="ZINC FINGER BED DOMAIN-CONTAINING PROTEIN 4"/>
    <property type="match status" value="1"/>
</dbReference>
<accession>A0A0C2WBY4</accession>
<dbReference type="InterPro" id="IPR012337">
    <property type="entry name" value="RNaseH-like_sf"/>
</dbReference>
<dbReference type="PANTHER" id="PTHR46481:SF10">
    <property type="entry name" value="ZINC FINGER BED DOMAIN-CONTAINING PROTEIN 39"/>
    <property type="match status" value="1"/>
</dbReference>
<feature type="region of interest" description="Disordered" evidence="6">
    <location>
        <begin position="71"/>
        <end position="91"/>
    </location>
</feature>
<dbReference type="SUPFAM" id="SSF53098">
    <property type="entry name" value="Ribonuclease H-like"/>
    <property type="match status" value="1"/>
</dbReference>
<evidence type="ECO:0000256" key="1">
    <source>
        <dbReference type="ARBA" id="ARBA00004123"/>
    </source>
</evidence>
<dbReference type="OrthoDB" id="3252425at2759"/>
<dbReference type="AlphaFoldDB" id="A0A0C2WBY4"/>
<keyword evidence="3" id="KW-0863">Zinc-finger</keyword>
<dbReference type="GO" id="GO:0005634">
    <property type="term" value="C:nucleus"/>
    <property type="evidence" value="ECO:0007669"/>
    <property type="project" value="UniProtKB-SubCell"/>
</dbReference>
<dbReference type="Proteomes" id="UP000054549">
    <property type="component" value="Unassembled WGS sequence"/>
</dbReference>
<dbReference type="GO" id="GO:0008270">
    <property type="term" value="F:zinc ion binding"/>
    <property type="evidence" value="ECO:0007669"/>
    <property type="project" value="UniProtKB-KW"/>
</dbReference>
<feature type="compositionally biased region" description="Acidic residues" evidence="6">
    <location>
        <begin position="76"/>
        <end position="91"/>
    </location>
</feature>
<reference evidence="7 8" key="1">
    <citation type="submission" date="2014-04" db="EMBL/GenBank/DDBJ databases">
        <title>Evolutionary Origins and Diversification of the Mycorrhizal Mutualists.</title>
        <authorList>
            <consortium name="DOE Joint Genome Institute"/>
            <consortium name="Mycorrhizal Genomics Consortium"/>
            <person name="Kohler A."/>
            <person name="Kuo A."/>
            <person name="Nagy L.G."/>
            <person name="Floudas D."/>
            <person name="Copeland A."/>
            <person name="Barry K.W."/>
            <person name="Cichocki N."/>
            <person name="Veneault-Fourrey C."/>
            <person name="LaButti K."/>
            <person name="Lindquist E.A."/>
            <person name="Lipzen A."/>
            <person name="Lundell T."/>
            <person name="Morin E."/>
            <person name="Murat C."/>
            <person name="Riley R."/>
            <person name="Ohm R."/>
            <person name="Sun H."/>
            <person name="Tunlid A."/>
            <person name="Henrissat B."/>
            <person name="Grigoriev I.V."/>
            <person name="Hibbett D.S."/>
            <person name="Martin F."/>
        </authorList>
    </citation>
    <scope>NUCLEOTIDE SEQUENCE [LARGE SCALE GENOMIC DNA]</scope>
    <source>
        <strain evidence="7 8">Koide BX008</strain>
    </source>
</reference>
<dbReference type="STRING" id="946122.A0A0C2WBY4"/>
<keyword evidence="8" id="KW-1185">Reference proteome</keyword>
<dbReference type="InParanoid" id="A0A0C2WBY4"/>
<gene>
    <name evidence="7" type="ORF">M378DRAFT_85869</name>
</gene>
<name>A0A0C2WBY4_AMAMK</name>
<evidence type="ECO:0000256" key="4">
    <source>
        <dbReference type="ARBA" id="ARBA00022833"/>
    </source>
</evidence>
<protein>
    <submittedName>
        <fullName evidence="7">Uncharacterized protein</fullName>
    </submittedName>
</protein>
<evidence type="ECO:0000256" key="2">
    <source>
        <dbReference type="ARBA" id="ARBA00022723"/>
    </source>
</evidence>
<evidence type="ECO:0000313" key="7">
    <source>
        <dbReference type="EMBL" id="KIL58827.1"/>
    </source>
</evidence>
<dbReference type="InterPro" id="IPR052035">
    <property type="entry name" value="ZnF_BED_domain_contain"/>
</dbReference>
<dbReference type="EMBL" id="KN818328">
    <property type="protein sequence ID" value="KIL58827.1"/>
    <property type="molecule type" value="Genomic_DNA"/>
</dbReference>
<comment type="subcellular location">
    <subcellularLocation>
        <location evidence="1">Nucleus</location>
    </subcellularLocation>
</comment>
<dbReference type="HOGENOM" id="CLU_096306_1_0_1"/>
<evidence type="ECO:0000256" key="5">
    <source>
        <dbReference type="ARBA" id="ARBA00023242"/>
    </source>
</evidence>